<dbReference type="AlphaFoldDB" id="A0A9X1H967"/>
<feature type="active site" evidence="2">
    <location>
        <position position="46"/>
    </location>
</feature>
<keyword evidence="4" id="KW-1185">Reference proteome</keyword>
<dbReference type="PANTHER" id="PTHR13774:SF32">
    <property type="entry name" value="ANTISENSE-ENHANCING SEQUENCE 1"/>
    <property type="match status" value="1"/>
</dbReference>
<comment type="caution">
    <text evidence="3">The sequence shown here is derived from an EMBL/GenBank/DDBJ whole genome shotgun (WGS) entry which is preliminary data.</text>
</comment>
<evidence type="ECO:0000256" key="1">
    <source>
        <dbReference type="ARBA" id="ARBA00008270"/>
    </source>
</evidence>
<dbReference type="EMBL" id="JAINUY010000002">
    <property type="protein sequence ID" value="MBZ4034442.1"/>
    <property type="molecule type" value="Genomic_DNA"/>
</dbReference>
<dbReference type="SUPFAM" id="SSF54506">
    <property type="entry name" value="Diaminopimelate epimerase-like"/>
    <property type="match status" value="1"/>
</dbReference>
<dbReference type="Gene3D" id="3.10.310.10">
    <property type="entry name" value="Diaminopimelate Epimerase, Chain A, domain 1"/>
    <property type="match status" value="2"/>
</dbReference>
<organism evidence="3 4">
    <name type="scientific">Flavobacterium potami</name>
    <dbReference type="NCBI Taxonomy" id="2872310"/>
    <lineage>
        <taxon>Bacteria</taxon>
        <taxon>Pseudomonadati</taxon>
        <taxon>Bacteroidota</taxon>
        <taxon>Flavobacteriia</taxon>
        <taxon>Flavobacteriales</taxon>
        <taxon>Flavobacteriaceae</taxon>
        <taxon>Flavobacterium</taxon>
    </lineage>
</organism>
<dbReference type="InterPro" id="IPR003719">
    <property type="entry name" value="Phenazine_PhzF-like"/>
</dbReference>
<dbReference type="NCBIfam" id="TIGR00654">
    <property type="entry name" value="PhzF_family"/>
    <property type="match status" value="1"/>
</dbReference>
<dbReference type="Proteomes" id="UP001139366">
    <property type="component" value="Unassembled WGS sequence"/>
</dbReference>
<dbReference type="PIRSF" id="PIRSF016184">
    <property type="entry name" value="PhzC_PhzF"/>
    <property type="match status" value="1"/>
</dbReference>
<protein>
    <submittedName>
        <fullName evidence="3">PhzF family phenazine biosynthesis protein</fullName>
    </submittedName>
</protein>
<dbReference type="GO" id="GO:0016853">
    <property type="term" value="F:isomerase activity"/>
    <property type="evidence" value="ECO:0007669"/>
    <property type="project" value="TreeGrafter"/>
</dbReference>
<evidence type="ECO:0000313" key="4">
    <source>
        <dbReference type="Proteomes" id="UP001139366"/>
    </source>
</evidence>
<reference evidence="3 4" key="1">
    <citation type="journal article" date="2023" name="Antonie Van Leeuwenhoek">
        <title>Flavobacterium potami sp. nov., a multi-metal resistance genes harbouring bacterium isolated from shallow river silt.</title>
        <authorList>
            <person name="Li S."/>
            <person name="Mao S."/>
            <person name="Mu W."/>
            <person name="Guo B."/>
            <person name="Li C."/>
            <person name="Zhu Q."/>
            <person name="Hou X."/>
            <person name="Zhao Y."/>
            <person name="Wei S."/>
            <person name="Liu H."/>
            <person name="Liu A."/>
        </authorList>
    </citation>
    <scope>NUCLEOTIDE SEQUENCE [LARGE SCALE GENOMIC DNA]</scope>
    <source>
        <strain evidence="3 4">17A</strain>
    </source>
</reference>
<dbReference type="Pfam" id="PF02567">
    <property type="entry name" value="PhzC-PhzF"/>
    <property type="match status" value="1"/>
</dbReference>
<proteinExistence type="inferred from homology"/>
<evidence type="ECO:0000256" key="2">
    <source>
        <dbReference type="PIRSR" id="PIRSR016184-1"/>
    </source>
</evidence>
<accession>A0A9X1H967</accession>
<dbReference type="RefSeq" id="WP_223705162.1">
    <property type="nucleotide sequence ID" value="NZ_JAINUY010000002.1"/>
</dbReference>
<evidence type="ECO:0000313" key="3">
    <source>
        <dbReference type="EMBL" id="MBZ4034442.1"/>
    </source>
</evidence>
<dbReference type="GO" id="GO:0005737">
    <property type="term" value="C:cytoplasm"/>
    <property type="evidence" value="ECO:0007669"/>
    <property type="project" value="TreeGrafter"/>
</dbReference>
<sequence>MNLPFYIVDVFADKKYAGNQLAVFLEAENLSPLEMQQIAREINFAESTFVTKLDKENNKAEIKIFTPAHEMQFAGHPIIGTSWVLMNKVFDNSPSEIKLNVPIGPIAIHKEEELIWLKAAQPKFWDVFSKEDFTLFSNLKVSDFENQYLIQEVSTGSAFVIVPLNSKRALENLVLDKDKTDEWLKRNCKTSHRGLYFYCIEDSKIISRMLCIEHNQLVEDAATGSASTCLQAFLLKYHSPEIEMINYQGDYINRPSQIYFKGKLSNDEFDIKIGGKAQFVAKGEWEAN</sequence>
<gene>
    <name evidence="3" type="ORF">K6T82_06675</name>
</gene>
<comment type="similarity">
    <text evidence="1">Belongs to the PhzF family.</text>
</comment>
<name>A0A9X1H967_9FLAO</name>
<dbReference type="PANTHER" id="PTHR13774">
    <property type="entry name" value="PHENAZINE BIOSYNTHESIS PROTEIN"/>
    <property type="match status" value="1"/>
</dbReference>